<dbReference type="GO" id="GO:0016757">
    <property type="term" value="F:glycosyltransferase activity"/>
    <property type="evidence" value="ECO:0007669"/>
    <property type="project" value="UniProtKB-KW"/>
</dbReference>
<evidence type="ECO:0000256" key="5">
    <source>
        <dbReference type="ARBA" id="ARBA00023136"/>
    </source>
</evidence>
<dbReference type="SUPFAM" id="SSF53448">
    <property type="entry name" value="Nucleotide-diphospho-sugar transferases"/>
    <property type="match status" value="1"/>
</dbReference>
<accession>A0A7S4EDE5</accession>
<dbReference type="AlphaFoldDB" id="A0A7S4EDE5"/>
<reference evidence="7" key="1">
    <citation type="submission" date="2021-01" db="EMBL/GenBank/DDBJ databases">
        <authorList>
            <person name="Corre E."/>
            <person name="Pelletier E."/>
            <person name="Niang G."/>
            <person name="Scheremetjew M."/>
            <person name="Finn R."/>
            <person name="Kale V."/>
            <person name="Holt S."/>
            <person name="Cochrane G."/>
            <person name="Meng A."/>
            <person name="Brown T."/>
            <person name="Cohen L."/>
        </authorList>
    </citation>
    <scope>NUCLEOTIDE SEQUENCE</scope>
    <source>
        <strain evidence="7">CCMP1756</strain>
    </source>
</reference>
<gene>
    <name evidence="7" type="ORF">PCAL00307_LOCUS21433</name>
    <name evidence="8" type="ORF">PECAL_5P05320</name>
</gene>
<proteinExistence type="predicted"/>
<evidence type="ECO:0000256" key="3">
    <source>
        <dbReference type="ARBA" id="ARBA00022676"/>
    </source>
</evidence>
<dbReference type="EMBL" id="HBIW01024836">
    <property type="protein sequence ID" value="CAE0705983.1"/>
    <property type="molecule type" value="Transcribed_RNA"/>
</dbReference>
<keyword evidence="4" id="KW-0808">Transferase</keyword>
<evidence type="ECO:0000313" key="7">
    <source>
        <dbReference type="EMBL" id="CAE0705983.1"/>
    </source>
</evidence>
<name>A0A7S4EDE5_9STRA</name>
<dbReference type="PANTHER" id="PTHR43646">
    <property type="entry name" value="GLYCOSYLTRANSFERASE"/>
    <property type="match status" value="1"/>
</dbReference>
<dbReference type="Proteomes" id="UP000789595">
    <property type="component" value="Unassembled WGS sequence"/>
</dbReference>
<comment type="subcellular location">
    <subcellularLocation>
        <location evidence="1">Cell membrane</location>
    </subcellularLocation>
</comment>
<dbReference type="Pfam" id="PF00535">
    <property type="entry name" value="Glycos_transf_2"/>
    <property type="match status" value="1"/>
</dbReference>
<keyword evidence="9" id="KW-1185">Reference proteome</keyword>
<dbReference type="Gene3D" id="3.90.550.10">
    <property type="entry name" value="Spore Coat Polysaccharide Biosynthesis Protein SpsA, Chain A"/>
    <property type="match status" value="1"/>
</dbReference>
<dbReference type="EMBL" id="CAKKNE010000005">
    <property type="protein sequence ID" value="CAH0375979.1"/>
    <property type="molecule type" value="Genomic_DNA"/>
</dbReference>
<reference evidence="8" key="2">
    <citation type="submission" date="2021-11" db="EMBL/GenBank/DDBJ databases">
        <authorList>
            <consortium name="Genoscope - CEA"/>
            <person name="William W."/>
        </authorList>
    </citation>
    <scope>NUCLEOTIDE SEQUENCE</scope>
</reference>
<dbReference type="GO" id="GO:0005886">
    <property type="term" value="C:plasma membrane"/>
    <property type="evidence" value="ECO:0007669"/>
    <property type="project" value="UniProtKB-SubCell"/>
</dbReference>
<protein>
    <recommendedName>
        <fullName evidence="6">Glycosyltransferase 2-like domain-containing protein</fullName>
    </recommendedName>
</protein>
<evidence type="ECO:0000313" key="8">
    <source>
        <dbReference type="EMBL" id="CAH0375979.1"/>
    </source>
</evidence>
<organism evidence="7">
    <name type="scientific">Pelagomonas calceolata</name>
    <dbReference type="NCBI Taxonomy" id="35677"/>
    <lineage>
        <taxon>Eukaryota</taxon>
        <taxon>Sar</taxon>
        <taxon>Stramenopiles</taxon>
        <taxon>Ochrophyta</taxon>
        <taxon>Pelagophyceae</taxon>
        <taxon>Pelagomonadales</taxon>
        <taxon>Pelagomonadaceae</taxon>
        <taxon>Pelagomonas</taxon>
    </lineage>
</organism>
<evidence type="ECO:0000256" key="2">
    <source>
        <dbReference type="ARBA" id="ARBA00022475"/>
    </source>
</evidence>
<evidence type="ECO:0000256" key="4">
    <source>
        <dbReference type="ARBA" id="ARBA00022679"/>
    </source>
</evidence>
<keyword evidence="3" id="KW-0328">Glycosyltransferase</keyword>
<keyword evidence="2" id="KW-1003">Cell membrane</keyword>
<keyword evidence="5" id="KW-0472">Membrane</keyword>
<evidence type="ECO:0000313" key="9">
    <source>
        <dbReference type="Proteomes" id="UP000789595"/>
    </source>
</evidence>
<sequence length="310" mass="34776">MALLMDYAKALFDIAMIIAVQALMLAQVSFGYYRLKGEVPEGVTVRDREPLPKESTLSIVIPAYREADTIEATLRRVAQAASWPSRCEVIVVDAGGGDDTLPIVRRLKKELDFDIQITTSTGGRGPAVAAGAAKAKGQALLVLHADTLLPYAFDDRIIEALGANYACCFRFAVDRTQIHWKGLLRWLRLVPFEVMDRTVFIRSGFFQLPFGDQAIACRKTTYAALGGFDELARAPMLEDYLLVQKLRRLGKALGARCITQLGAPARCHPRRWLARPVWRVNWTNQVIMVQVNYRGLTPQQVFELYYGRRV</sequence>
<dbReference type="InterPro" id="IPR029044">
    <property type="entry name" value="Nucleotide-diphossugar_trans"/>
</dbReference>
<dbReference type="PANTHER" id="PTHR43646:SF2">
    <property type="entry name" value="GLYCOSYLTRANSFERASE 2-LIKE DOMAIN-CONTAINING PROTEIN"/>
    <property type="match status" value="1"/>
</dbReference>
<feature type="domain" description="Glycosyltransferase 2-like" evidence="6">
    <location>
        <begin position="58"/>
        <end position="195"/>
    </location>
</feature>
<dbReference type="OrthoDB" id="191769at2759"/>
<dbReference type="InterPro" id="IPR001173">
    <property type="entry name" value="Glyco_trans_2-like"/>
</dbReference>
<evidence type="ECO:0000259" key="6">
    <source>
        <dbReference type="Pfam" id="PF00535"/>
    </source>
</evidence>
<evidence type="ECO:0000256" key="1">
    <source>
        <dbReference type="ARBA" id="ARBA00004236"/>
    </source>
</evidence>